<dbReference type="AlphaFoldDB" id="A0A6G7YMM8"/>
<dbReference type="Proteomes" id="UP000503222">
    <property type="component" value="Chromosome"/>
</dbReference>
<dbReference type="EMBL" id="CP049869">
    <property type="protein sequence ID" value="QIK78005.1"/>
    <property type="molecule type" value="Genomic_DNA"/>
</dbReference>
<accession>A0A6G7YMM8</accession>
<evidence type="ECO:0000313" key="1">
    <source>
        <dbReference type="EMBL" id="QIK78005.1"/>
    </source>
</evidence>
<dbReference type="RefSeq" id="WP_166410399.1">
    <property type="nucleotide sequence ID" value="NZ_CP049869.1"/>
</dbReference>
<organism evidence="1 2">
    <name type="scientific">Sphingomonas piscis</name>
    <dbReference type="NCBI Taxonomy" id="2714943"/>
    <lineage>
        <taxon>Bacteria</taxon>
        <taxon>Pseudomonadati</taxon>
        <taxon>Pseudomonadota</taxon>
        <taxon>Alphaproteobacteria</taxon>
        <taxon>Sphingomonadales</taxon>
        <taxon>Sphingomonadaceae</taxon>
        <taxon>Sphingomonas</taxon>
    </lineage>
</organism>
<sequence length="73" mass="8178">MGNKSFRVVSDFMHHKVDPAIRCPGCKHVSRVTGLQFLRMFRHNYGLGDAAKMLRCSLCGHKGAEIAPLPPER</sequence>
<proteinExistence type="predicted"/>
<name>A0A6G7YMM8_9SPHN</name>
<gene>
    <name evidence="1" type="ORF">G7077_02830</name>
</gene>
<reference evidence="1 2" key="1">
    <citation type="submission" date="2020-03" db="EMBL/GenBank/DDBJ databases">
        <title>Sphingomonas sp. nov., isolated from fish.</title>
        <authorList>
            <person name="Hyun D.-W."/>
            <person name="Bae J.-W."/>
        </authorList>
    </citation>
    <scope>NUCLEOTIDE SEQUENCE [LARGE SCALE GENOMIC DNA]</scope>
    <source>
        <strain evidence="1 2">HDW15B</strain>
    </source>
</reference>
<dbReference type="KEGG" id="spii:G7077_02830"/>
<keyword evidence="2" id="KW-1185">Reference proteome</keyword>
<evidence type="ECO:0000313" key="2">
    <source>
        <dbReference type="Proteomes" id="UP000503222"/>
    </source>
</evidence>
<protein>
    <submittedName>
        <fullName evidence="1">Uncharacterized protein</fullName>
    </submittedName>
</protein>